<reference evidence="2 3" key="1">
    <citation type="journal article" date="2012" name="BMC Genomics">
        <title>Sequencing the genome of Marssonina brunnea reveals fungus-poplar co-evolution.</title>
        <authorList>
            <person name="Zhu S."/>
            <person name="Cao Y.-Z."/>
            <person name="Jiang C."/>
            <person name="Tan B.-Y."/>
            <person name="Wang Z."/>
            <person name="Feng S."/>
            <person name="Zhang L."/>
            <person name="Su X.-H."/>
            <person name="Brejova B."/>
            <person name="Vinar T."/>
            <person name="Xu M."/>
            <person name="Wang M.-X."/>
            <person name="Zhang S.-G."/>
            <person name="Huang M.-R."/>
            <person name="Wu R."/>
            <person name="Zhou Y."/>
        </authorList>
    </citation>
    <scope>NUCLEOTIDE SEQUENCE [LARGE SCALE GENOMIC DNA]</scope>
    <source>
        <strain evidence="2 3">MB_m1</strain>
    </source>
</reference>
<protein>
    <submittedName>
        <fullName evidence="2">Uncharacterized protein</fullName>
    </submittedName>
</protein>
<dbReference type="GeneID" id="18759416"/>
<dbReference type="PANTHER" id="PTHR37852:SF1">
    <property type="entry name" value="HIG1 DOMAIN-CONTAINING PROTEIN"/>
    <property type="match status" value="1"/>
</dbReference>
<accession>K1XCJ8</accession>
<dbReference type="InParanoid" id="K1XCJ8"/>
<feature type="transmembrane region" description="Helical" evidence="1">
    <location>
        <begin position="34"/>
        <end position="54"/>
    </location>
</feature>
<dbReference type="EMBL" id="JH921433">
    <property type="protein sequence ID" value="EKD18488.1"/>
    <property type="molecule type" value="Genomic_DNA"/>
</dbReference>
<dbReference type="Proteomes" id="UP000006753">
    <property type="component" value="Unassembled WGS sequence"/>
</dbReference>
<feature type="transmembrane region" description="Helical" evidence="1">
    <location>
        <begin position="129"/>
        <end position="146"/>
    </location>
</feature>
<sequence>MATDSEEEEKKRRAEWHTEAMGRLKTDSRMSFPFGIRLTLATSISFAAGLVLGISHGSQMAGYRFRAENAHRLPTTPTGWYLYHKSKNYNMALAGVKEGFWMGGKVSIWTAGFFTIEDMLDRYRGTKDFFNTVVASLSVAGGFSLWNRFPVTTAARTAKTGLAIGVVYGLAQDAMGAARGRYPGYASVLGLGQWTRKTKTKSQEAVTATGTGTGT</sequence>
<dbReference type="HOGENOM" id="CLU_085417_0_0_1"/>
<proteinExistence type="predicted"/>
<dbReference type="PANTHER" id="PTHR37852">
    <property type="entry name" value="YALI0B21208P"/>
    <property type="match status" value="1"/>
</dbReference>
<dbReference type="OMA" id="DYARHDE"/>
<keyword evidence="1" id="KW-0812">Transmembrane</keyword>
<keyword evidence="1" id="KW-1133">Transmembrane helix</keyword>
<keyword evidence="3" id="KW-1185">Reference proteome</keyword>
<evidence type="ECO:0000256" key="1">
    <source>
        <dbReference type="SAM" id="Phobius"/>
    </source>
</evidence>
<dbReference type="OrthoDB" id="5584028at2759"/>
<dbReference type="KEGG" id="mbe:MBM_03481"/>
<dbReference type="eggNOG" id="ENOG502S3TP">
    <property type="taxonomic scope" value="Eukaryota"/>
</dbReference>
<dbReference type="STRING" id="1072389.K1XCJ8"/>
<dbReference type="AlphaFoldDB" id="K1XCJ8"/>
<name>K1XCJ8_MARBU</name>
<gene>
    <name evidence="2" type="ORF">MBM_03481</name>
</gene>
<evidence type="ECO:0000313" key="2">
    <source>
        <dbReference type="EMBL" id="EKD18488.1"/>
    </source>
</evidence>
<keyword evidence="1" id="KW-0472">Membrane</keyword>
<evidence type="ECO:0000313" key="3">
    <source>
        <dbReference type="Proteomes" id="UP000006753"/>
    </source>
</evidence>
<organism evidence="2 3">
    <name type="scientific">Marssonina brunnea f. sp. multigermtubi (strain MB_m1)</name>
    <name type="common">Marssonina leaf spot fungus</name>
    <dbReference type="NCBI Taxonomy" id="1072389"/>
    <lineage>
        <taxon>Eukaryota</taxon>
        <taxon>Fungi</taxon>
        <taxon>Dikarya</taxon>
        <taxon>Ascomycota</taxon>
        <taxon>Pezizomycotina</taxon>
        <taxon>Leotiomycetes</taxon>
        <taxon>Helotiales</taxon>
        <taxon>Drepanopezizaceae</taxon>
        <taxon>Drepanopeziza</taxon>
    </lineage>
</organism>